<sequence length="100" mass="10650">MRNMTEDKVVDVTGHQHYTIKTGVHSVGGQDAFRREPVQGAVKEENLSGTSAKLSQVAVEIAGLAFAVTHRRFVVAHAAAVDGAGKDEAGVYPLNTRCFA</sequence>
<evidence type="ECO:0000313" key="1">
    <source>
        <dbReference type="EMBL" id="KAH6935516.1"/>
    </source>
</evidence>
<organism evidence="1 2">
    <name type="scientific">Hyalomma asiaticum</name>
    <name type="common">Tick</name>
    <dbReference type="NCBI Taxonomy" id="266040"/>
    <lineage>
        <taxon>Eukaryota</taxon>
        <taxon>Metazoa</taxon>
        <taxon>Ecdysozoa</taxon>
        <taxon>Arthropoda</taxon>
        <taxon>Chelicerata</taxon>
        <taxon>Arachnida</taxon>
        <taxon>Acari</taxon>
        <taxon>Parasitiformes</taxon>
        <taxon>Ixodida</taxon>
        <taxon>Ixodoidea</taxon>
        <taxon>Ixodidae</taxon>
        <taxon>Hyalomminae</taxon>
        <taxon>Hyalomma</taxon>
    </lineage>
</organism>
<accession>A0ACB7SNA7</accession>
<protein>
    <submittedName>
        <fullName evidence="1">Uncharacterized protein</fullName>
    </submittedName>
</protein>
<comment type="caution">
    <text evidence="1">The sequence shown here is derived from an EMBL/GenBank/DDBJ whole genome shotgun (WGS) entry which is preliminary data.</text>
</comment>
<reference evidence="1" key="1">
    <citation type="submission" date="2020-05" db="EMBL/GenBank/DDBJ databases">
        <title>Large-scale comparative analyses of tick genomes elucidate their genetic diversity and vector capacities.</title>
        <authorList>
            <person name="Jia N."/>
            <person name="Wang J."/>
            <person name="Shi W."/>
            <person name="Du L."/>
            <person name="Sun Y."/>
            <person name="Zhan W."/>
            <person name="Jiang J."/>
            <person name="Wang Q."/>
            <person name="Zhang B."/>
            <person name="Ji P."/>
            <person name="Sakyi L.B."/>
            <person name="Cui X."/>
            <person name="Yuan T."/>
            <person name="Jiang B."/>
            <person name="Yang W."/>
            <person name="Lam T.T.-Y."/>
            <person name="Chang Q."/>
            <person name="Ding S."/>
            <person name="Wang X."/>
            <person name="Zhu J."/>
            <person name="Ruan X."/>
            <person name="Zhao L."/>
            <person name="Wei J."/>
            <person name="Que T."/>
            <person name="Du C."/>
            <person name="Cheng J."/>
            <person name="Dai P."/>
            <person name="Han X."/>
            <person name="Huang E."/>
            <person name="Gao Y."/>
            <person name="Liu J."/>
            <person name="Shao H."/>
            <person name="Ye R."/>
            <person name="Li L."/>
            <person name="Wei W."/>
            <person name="Wang X."/>
            <person name="Wang C."/>
            <person name="Yang T."/>
            <person name="Huo Q."/>
            <person name="Li W."/>
            <person name="Guo W."/>
            <person name="Chen H."/>
            <person name="Zhou L."/>
            <person name="Ni X."/>
            <person name="Tian J."/>
            <person name="Zhou Y."/>
            <person name="Sheng Y."/>
            <person name="Liu T."/>
            <person name="Pan Y."/>
            <person name="Xia L."/>
            <person name="Li J."/>
            <person name="Zhao F."/>
            <person name="Cao W."/>
        </authorList>
    </citation>
    <scope>NUCLEOTIDE SEQUENCE</scope>
    <source>
        <strain evidence="1">Hyas-2018</strain>
    </source>
</reference>
<proteinExistence type="predicted"/>
<dbReference type="EMBL" id="CM023483">
    <property type="protein sequence ID" value="KAH6935516.1"/>
    <property type="molecule type" value="Genomic_DNA"/>
</dbReference>
<keyword evidence="2" id="KW-1185">Reference proteome</keyword>
<gene>
    <name evidence="1" type="ORF">HPB50_006577</name>
</gene>
<name>A0ACB7SNA7_HYAAI</name>
<dbReference type="Proteomes" id="UP000821845">
    <property type="component" value="Chromosome 3"/>
</dbReference>
<evidence type="ECO:0000313" key="2">
    <source>
        <dbReference type="Proteomes" id="UP000821845"/>
    </source>
</evidence>